<dbReference type="Proteomes" id="UP000663838">
    <property type="component" value="Unassembled WGS sequence"/>
</dbReference>
<proteinExistence type="predicted"/>
<protein>
    <submittedName>
        <fullName evidence="1">Uncharacterized protein</fullName>
    </submittedName>
</protein>
<evidence type="ECO:0000313" key="2">
    <source>
        <dbReference type="Proteomes" id="UP000663838"/>
    </source>
</evidence>
<comment type="caution">
    <text evidence="1">The sequence shown here is derived from an EMBL/GenBank/DDBJ whole genome shotgun (WGS) entry which is preliminary data.</text>
</comment>
<organism evidence="1 2">
    <name type="scientific">Rotaria socialis</name>
    <dbReference type="NCBI Taxonomy" id="392032"/>
    <lineage>
        <taxon>Eukaryota</taxon>
        <taxon>Metazoa</taxon>
        <taxon>Spiralia</taxon>
        <taxon>Gnathifera</taxon>
        <taxon>Rotifera</taxon>
        <taxon>Eurotatoria</taxon>
        <taxon>Bdelloidea</taxon>
        <taxon>Philodinida</taxon>
        <taxon>Philodinidae</taxon>
        <taxon>Rotaria</taxon>
    </lineage>
</organism>
<evidence type="ECO:0000313" key="1">
    <source>
        <dbReference type="EMBL" id="CAF4861858.1"/>
    </source>
</evidence>
<reference evidence="1" key="1">
    <citation type="submission" date="2021-02" db="EMBL/GenBank/DDBJ databases">
        <authorList>
            <person name="Nowell W R."/>
        </authorList>
    </citation>
    <scope>NUCLEOTIDE SEQUENCE</scope>
</reference>
<sequence>MSTFTFSTTEKHKPLLICKVLNSNEATQNVIDYCLTNLSDNAVARLSDFKHVKRNIQKRRGKNDLPEIPQDKTFNLIPCKDLGFKTNYEQDPVFAHHVHQIAALAFLQPNDVSQDFDDLYNSLPQMLHPLLDYFEDTYLGRNRTQGRAKPMIEIDFQNTH</sequence>
<accession>A0A821SLQ9</accession>
<dbReference type="AlphaFoldDB" id="A0A821SLQ9"/>
<dbReference type="EMBL" id="CAJOBS010003628">
    <property type="protein sequence ID" value="CAF4861858.1"/>
    <property type="molecule type" value="Genomic_DNA"/>
</dbReference>
<name>A0A821SLQ9_9BILA</name>
<gene>
    <name evidence="1" type="ORF">TOA249_LOCUS27760</name>
</gene>